<comment type="caution">
    <text evidence="2">The sequence shown here is derived from an EMBL/GenBank/DDBJ whole genome shotgun (WGS) entry which is preliminary data.</text>
</comment>
<name>A0A1R3L212_9ROSI</name>
<evidence type="ECO:0000313" key="3">
    <source>
        <dbReference type="Proteomes" id="UP000187203"/>
    </source>
</evidence>
<sequence>MSRWCSNQLSYVPAVGRHSTHLAEAVNCKIEENLQKNQRLQKARGGRQGKLNTGRPVPGNRNEPSAFMDEATARGIRSRIGQGFGQGRVHGALPAANGAARGVDGRGTVLPASWIHRPRTVLQRRTPELRVPHERTGATGYRLRRSGCKAGRNPWRAFRHYRLGDLRCTNIPAAA</sequence>
<feature type="region of interest" description="Disordered" evidence="1">
    <location>
        <begin position="38"/>
        <end position="66"/>
    </location>
</feature>
<gene>
    <name evidence="2" type="ORF">COLO4_01878</name>
</gene>
<evidence type="ECO:0000313" key="2">
    <source>
        <dbReference type="EMBL" id="OMP13329.1"/>
    </source>
</evidence>
<dbReference type="Proteomes" id="UP000187203">
    <property type="component" value="Unassembled WGS sequence"/>
</dbReference>
<reference evidence="3" key="1">
    <citation type="submission" date="2013-09" db="EMBL/GenBank/DDBJ databases">
        <title>Corchorus olitorius genome sequencing.</title>
        <authorList>
            <person name="Alam M."/>
            <person name="Haque M.S."/>
            <person name="Islam M.S."/>
            <person name="Emdad E.M."/>
            <person name="Islam M.M."/>
            <person name="Ahmed B."/>
            <person name="Halim A."/>
            <person name="Hossen Q.M.M."/>
            <person name="Hossain M.Z."/>
            <person name="Ahmed R."/>
            <person name="Khan M.M."/>
            <person name="Islam R."/>
            <person name="Rashid M.M."/>
            <person name="Khan S.A."/>
            <person name="Rahman M.S."/>
            <person name="Alam M."/>
            <person name="Yahiya A.S."/>
            <person name="Khan M.S."/>
            <person name="Azam M.S."/>
            <person name="Haque T."/>
            <person name="Lashkar M.Z.H."/>
            <person name="Akhand A.I."/>
            <person name="Morshed G."/>
            <person name="Roy S."/>
            <person name="Uddin K.S."/>
            <person name="Rabeya T."/>
            <person name="Hossain A.S."/>
            <person name="Chowdhury A."/>
            <person name="Snigdha A.R."/>
            <person name="Mortoza M.S."/>
            <person name="Matin S.A."/>
            <person name="Hoque S.M.E."/>
            <person name="Islam M.K."/>
            <person name="Roy D.K."/>
            <person name="Haider R."/>
            <person name="Moosa M.M."/>
            <person name="Elias S.M."/>
            <person name="Hasan A.M."/>
            <person name="Jahan S."/>
            <person name="Shafiuddin M."/>
            <person name="Mahmood N."/>
            <person name="Shommy N.S."/>
        </authorList>
    </citation>
    <scope>NUCLEOTIDE SEQUENCE [LARGE SCALE GENOMIC DNA]</scope>
    <source>
        <strain evidence="3">cv. O-4</strain>
    </source>
</reference>
<dbReference type="EMBL" id="AWUE01004563">
    <property type="protein sequence ID" value="OMP13329.1"/>
    <property type="molecule type" value="Genomic_DNA"/>
</dbReference>
<organism evidence="2 3">
    <name type="scientific">Corchorus olitorius</name>
    <dbReference type="NCBI Taxonomy" id="93759"/>
    <lineage>
        <taxon>Eukaryota</taxon>
        <taxon>Viridiplantae</taxon>
        <taxon>Streptophyta</taxon>
        <taxon>Embryophyta</taxon>
        <taxon>Tracheophyta</taxon>
        <taxon>Spermatophyta</taxon>
        <taxon>Magnoliopsida</taxon>
        <taxon>eudicotyledons</taxon>
        <taxon>Gunneridae</taxon>
        <taxon>Pentapetalae</taxon>
        <taxon>rosids</taxon>
        <taxon>malvids</taxon>
        <taxon>Malvales</taxon>
        <taxon>Malvaceae</taxon>
        <taxon>Grewioideae</taxon>
        <taxon>Apeibeae</taxon>
        <taxon>Corchorus</taxon>
    </lineage>
</organism>
<proteinExistence type="predicted"/>
<keyword evidence="3" id="KW-1185">Reference proteome</keyword>
<protein>
    <submittedName>
        <fullName evidence="2">Uncharacterized protein</fullName>
    </submittedName>
</protein>
<dbReference type="AlphaFoldDB" id="A0A1R3L212"/>
<accession>A0A1R3L212</accession>
<evidence type="ECO:0000256" key="1">
    <source>
        <dbReference type="SAM" id="MobiDB-lite"/>
    </source>
</evidence>